<accession>A0A1Z1FAZ4</accession>
<dbReference type="InterPro" id="IPR001509">
    <property type="entry name" value="Epimerase_deHydtase"/>
</dbReference>
<dbReference type="Pfam" id="PF01370">
    <property type="entry name" value="Epimerase"/>
    <property type="match status" value="1"/>
</dbReference>
<evidence type="ECO:0000313" key="2">
    <source>
        <dbReference type="EMBL" id="ARU15979.1"/>
    </source>
</evidence>
<sequence length="351" mass="38006">MKILVTGHLGYIGSVLVPLLLQRGHELAGLDSDLFGDCNFGTAPVELPLLGHDIRDFVARGNAVDALRGFDAVIHLAGLSNDPLGDYRPELTTLINCTASVDLARKAKEAGVARFLFASSCSNYGASGNDYIAEGAAFNPVTPYGLSKAEVERMVAPMADEDFSPTFLRASTAYGLSPRIRFDLVVNNLSAWAYTTGEVHLKSDGTAWRPIVHVADIAAAYVAAVEAPREAVHNAAFNVGMTDENYRIRDIAEIVYQMVPGSTLGFAAGAEADKRNYRVNCDLIRKVLPAYQPQWTCRKGVEQLLAAYADFGLELSEFEGERYNRIAHMKHRVAAGTADADFHPLAQKVAA</sequence>
<evidence type="ECO:0000313" key="3">
    <source>
        <dbReference type="Proteomes" id="UP000195807"/>
    </source>
</evidence>
<keyword evidence="3" id="KW-1185">Reference proteome</keyword>
<feature type="domain" description="NAD-dependent epimerase/dehydratase" evidence="1">
    <location>
        <begin position="3"/>
        <end position="240"/>
    </location>
</feature>
<dbReference type="KEGG" id="cman:A9D14_06975"/>
<dbReference type="InterPro" id="IPR050177">
    <property type="entry name" value="Lipid_A_modif_metabolic_enz"/>
</dbReference>
<protein>
    <submittedName>
        <fullName evidence="2">NAD-dependent dehydratase</fullName>
    </submittedName>
</protein>
<dbReference type="OrthoDB" id="9801056at2"/>
<dbReference type="PANTHER" id="PTHR43245:SF23">
    <property type="entry name" value="NAD(P)-BINDING DOMAIN-CONTAINING PROTEIN"/>
    <property type="match status" value="1"/>
</dbReference>
<dbReference type="CDD" id="cd08946">
    <property type="entry name" value="SDR_e"/>
    <property type="match status" value="1"/>
</dbReference>
<dbReference type="InterPro" id="IPR036291">
    <property type="entry name" value="NAD(P)-bd_dom_sf"/>
</dbReference>
<dbReference type="SUPFAM" id="SSF51735">
    <property type="entry name" value="NAD(P)-binding Rossmann-fold domains"/>
    <property type="match status" value="1"/>
</dbReference>
<dbReference type="Gene3D" id="3.40.50.720">
    <property type="entry name" value="NAD(P)-binding Rossmann-like Domain"/>
    <property type="match status" value="1"/>
</dbReference>
<dbReference type="AlphaFoldDB" id="A0A1Z1FAZ4"/>
<reference evidence="2 3" key="1">
    <citation type="submission" date="2017-01" db="EMBL/GenBank/DDBJ databases">
        <title>Complete genome sequence of esterase-producing bacterium Croceicoccus marinus E4A9.</title>
        <authorList>
            <person name="Wu Y.-H."/>
            <person name="Cheng H."/>
            <person name="Xu L."/>
            <person name="Huo Y.-Y."/>
            <person name="Wang C.-S."/>
            <person name="Xu X.-W."/>
        </authorList>
    </citation>
    <scope>NUCLEOTIDE SEQUENCE [LARGE SCALE GENOMIC DNA]</scope>
    <source>
        <strain evidence="2 3">E4A9</strain>
    </source>
</reference>
<dbReference type="EMBL" id="CP019602">
    <property type="protein sequence ID" value="ARU15979.1"/>
    <property type="molecule type" value="Genomic_DNA"/>
</dbReference>
<dbReference type="STRING" id="450378.GCA_001661675_01395"/>
<proteinExistence type="predicted"/>
<dbReference type="RefSeq" id="WP_066844466.1">
    <property type="nucleotide sequence ID" value="NZ_CP019602.1"/>
</dbReference>
<dbReference type="PANTHER" id="PTHR43245">
    <property type="entry name" value="BIFUNCTIONAL POLYMYXIN RESISTANCE PROTEIN ARNA"/>
    <property type="match status" value="1"/>
</dbReference>
<organism evidence="2 3">
    <name type="scientific">Croceicoccus marinus</name>
    <dbReference type="NCBI Taxonomy" id="450378"/>
    <lineage>
        <taxon>Bacteria</taxon>
        <taxon>Pseudomonadati</taxon>
        <taxon>Pseudomonadota</taxon>
        <taxon>Alphaproteobacteria</taxon>
        <taxon>Sphingomonadales</taxon>
        <taxon>Erythrobacteraceae</taxon>
        <taxon>Croceicoccus</taxon>
    </lineage>
</organism>
<name>A0A1Z1FAZ4_9SPHN</name>
<dbReference type="Proteomes" id="UP000195807">
    <property type="component" value="Chromosome"/>
</dbReference>
<evidence type="ECO:0000259" key="1">
    <source>
        <dbReference type="Pfam" id="PF01370"/>
    </source>
</evidence>
<gene>
    <name evidence="2" type="ORF">A9D14_06975</name>
</gene>